<feature type="compositionally biased region" description="Basic residues" evidence="7">
    <location>
        <begin position="693"/>
        <end position="705"/>
    </location>
</feature>
<evidence type="ECO:0000313" key="11">
    <source>
        <dbReference type="Proteomes" id="UP000268093"/>
    </source>
</evidence>
<feature type="domain" description="FAD-binding FR-type" evidence="9">
    <location>
        <begin position="481"/>
        <end position="798"/>
    </location>
</feature>
<evidence type="ECO:0000313" key="10">
    <source>
        <dbReference type="EMBL" id="RUP21259.1"/>
    </source>
</evidence>
<evidence type="ECO:0000256" key="1">
    <source>
        <dbReference type="ARBA" id="ARBA00004141"/>
    </source>
</evidence>
<dbReference type="SUPFAM" id="SSF52343">
    <property type="entry name" value="Ferredoxin reductase-like, C-terminal NADP-linked domain"/>
    <property type="match status" value="1"/>
</dbReference>
<feature type="transmembrane region" description="Helical" evidence="8">
    <location>
        <begin position="138"/>
        <end position="158"/>
    </location>
</feature>
<dbReference type="Gene3D" id="3.40.50.80">
    <property type="entry name" value="Nucleotide-binding domain of ferredoxin-NADP reductase (FNR) module"/>
    <property type="match status" value="1"/>
</dbReference>
<dbReference type="PROSITE" id="PS51384">
    <property type="entry name" value="FAD_FR"/>
    <property type="match status" value="1"/>
</dbReference>
<dbReference type="OrthoDB" id="167398at2759"/>
<evidence type="ECO:0000256" key="7">
    <source>
        <dbReference type="SAM" id="MobiDB-lite"/>
    </source>
</evidence>
<feature type="transmembrane region" description="Helical" evidence="8">
    <location>
        <begin position="408"/>
        <end position="426"/>
    </location>
</feature>
<feature type="transmembrane region" description="Helical" evidence="8">
    <location>
        <begin position="334"/>
        <end position="350"/>
    </location>
</feature>
<feature type="transmembrane region" description="Helical" evidence="8">
    <location>
        <begin position="295"/>
        <end position="314"/>
    </location>
</feature>
<dbReference type="InterPro" id="IPR013130">
    <property type="entry name" value="Fe3_Rdtase_TM_dom"/>
</dbReference>
<comment type="subcellular location">
    <subcellularLocation>
        <location evidence="1">Membrane</location>
        <topology evidence="1">Multi-pass membrane protein</topology>
    </subcellularLocation>
</comment>
<keyword evidence="5" id="KW-0813">Transport</keyword>
<dbReference type="GO" id="GO:0006811">
    <property type="term" value="P:monoatomic ion transport"/>
    <property type="evidence" value="ECO:0007669"/>
    <property type="project" value="UniProtKB-KW"/>
</dbReference>
<accession>A0A433BAG3</accession>
<dbReference type="PANTHER" id="PTHR11972:SF69">
    <property type="entry name" value="FERRIC REDUCTION OXIDASE 6-RELATED"/>
    <property type="match status" value="1"/>
</dbReference>
<feature type="region of interest" description="Disordered" evidence="7">
    <location>
        <begin position="636"/>
        <end position="681"/>
    </location>
</feature>
<dbReference type="GO" id="GO:0016175">
    <property type="term" value="F:superoxide-generating NAD(P)H oxidase activity"/>
    <property type="evidence" value="ECO:0007669"/>
    <property type="project" value="TreeGrafter"/>
</dbReference>
<feature type="region of interest" description="Disordered" evidence="7">
    <location>
        <begin position="1"/>
        <end position="50"/>
    </location>
</feature>
<keyword evidence="2 8" id="KW-0812">Transmembrane</keyword>
<dbReference type="AlphaFoldDB" id="A0A433BAG3"/>
<dbReference type="InterPro" id="IPR050369">
    <property type="entry name" value="RBOH/FRE"/>
</dbReference>
<dbReference type="InterPro" id="IPR039261">
    <property type="entry name" value="FNR_nucleotide-bd"/>
</dbReference>
<feature type="transmembrane region" description="Helical" evidence="8">
    <location>
        <begin position="65"/>
        <end position="86"/>
    </location>
</feature>
<evidence type="ECO:0000259" key="9">
    <source>
        <dbReference type="PROSITE" id="PS51384"/>
    </source>
</evidence>
<protein>
    <submittedName>
        <fullName evidence="10">Ferric reductase NAD binding domain-containing protein</fullName>
    </submittedName>
</protein>
<dbReference type="Pfam" id="PF08030">
    <property type="entry name" value="NAD_binding_6"/>
    <property type="match status" value="1"/>
</dbReference>
<dbReference type="PANTHER" id="PTHR11972">
    <property type="entry name" value="NADPH OXIDASE"/>
    <property type="match status" value="1"/>
</dbReference>
<dbReference type="Proteomes" id="UP000268093">
    <property type="component" value="Unassembled WGS sequence"/>
</dbReference>
<evidence type="ECO:0000256" key="4">
    <source>
        <dbReference type="ARBA" id="ARBA00023002"/>
    </source>
</evidence>
<dbReference type="SFLD" id="SFLDS00052">
    <property type="entry name" value="Ferric_Reductase_Domain"/>
    <property type="match status" value="2"/>
</dbReference>
<evidence type="ECO:0000256" key="3">
    <source>
        <dbReference type="ARBA" id="ARBA00022989"/>
    </source>
</evidence>
<sequence length="965" mass="107023">MLQHHKQSSLLTHDRDHHHHHPLPRSWPADHGHTLPQHHGHPPPAPTPQRRTIYTFNLSTLSRSLYLGLCGVLALGILSIANTYLFQTSDTGTLPLPPPQTTITTTITTTSNIQPSDDIPAQRVMFEIDTTDVSYQAAYSYILTLWGAIILFAIYYQATRLSLYYTRKSMLYLAAAHAECIAIKDSAVATLTSSPAGVLAVPTLLTAPKRSFESRGSNASPRSPFRGWLGKRISDPNASTISQSRITDTAQDASQLIGAPADPTAYFSFRVLVYQTFNYTFAIPTVTDVATVHQAFVLLAYVWINVFFIVASPFTFSSTPFGLPSASDFADRAAYLGLANLAFMVPFATRNSVFPRLLGVSFERMITYHRWFGRTGFLLISYHASWHVSQNYFVMRDSFKAAFGTFQFGYGTSTYTCLLCLALFSHEFFRRRYYEFFCVTHILGFLFLIMFGTLHNDAFLPFMASGLVFWIIDRAIRFYRSWIEPIRVVEIKQVQGEITRVIFEKGAPGSSGENRAGQAGALVGFMRGIFGGWGWRFKAGQYVFVSFGGQALDRGKGGWTRWTGWTRWHPATISGFANPVIGGEYGEDDADDVDLNYEQFQIAQDQLLAEGVEDAGVGLGPAVAQEELEMQNIHPVYQPRPGGISSPDPYVPQNAGVDPVPHHRPAYSHHEHQSSQSSNKSRTLSFIASVAGHKHKNSLSNHHRSPSSSATTGRTPPGPGHLVRQGTGLSMHAAATGFFASVHIKALGDHTRALYETLSALRSDSNIDDNEKYLHPSNGLAARVPVRIDGPYGMPTVEFQDHKVAVLMACGIGITPMMALARDLVVRRTEGVETVRTEEVWLIWSVPDQEHYGTFATDLTYLSTLSSVSHQSQYPCTLNVRIHTTQSTPMNASVALVNKHNHAFIPGRPNIKKTMRAIKDANRMEDVGVCVCGPPEFVRRVKNTAVWTCSDAGGVWWVQEEKFVL</sequence>
<reference evidence="10 11" key="1">
    <citation type="journal article" date="2018" name="New Phytol.">
        <title>Phylogenomics of Endogonaceae and evolution of mycorrhizas within Mucoromycota.</title>
        <authorList>
            <person name="Chang Y."/>
            <person name="Desiro A."/>
            <person name="Na H."/>
            <person name="Sandor L."/>
            <person name="Lipzen A."/>
            <person name="Clum A."/>
            <person name="Barry K."/>
            <person name="Grigoriev I.V."/>
            <person name="Martin F.M."/>
            <person name="Stajich J.E."/>
            <person name="Smith M.E."/>
            <person name="Bonito G."/>
            <person name="Spatafora J.W."/>
        </authorList>
    </citation>
    <scope>NUCLEOTIDE SEQUENCE [LARGE SCALE GENOMIC DNA]</scope>
    <source>
        <strain evidence="10 11">GMNB39</strain>
    </source>
</reference>
<dbReference type="Pfam" id="PF01794">
    <property type="entry name" value="Ferric_reduct"/>
    <property type="match status" value="1"/>
</dbReference>
<feature type="transmembrane region" description="Helical" evidence="8">
    <location>
        <begin position="371"/>
        <end position="388"/>
    </location>
</feature>
<proteinExistence type="predicted"/>
<name>A0A433BAG3_9FUNG</name>
<organism evidence="10 11">
    <name type="scientific">Jimgerdemannia flammicorona</name>
    <dbReference type="NCBI Taxonomy" id="994334"/>
    <lineage>
        <taxon>Eukaryota</taxon>
        <taxon>Fungi</taxon>
        <taxon>Fungi incertae sedis</taxon>
        <taxon>Mucoromycota</taxon>
        <taxon>Mucoromycotina</taxon>
        <taxon>Endogonomycetes</taxon>
        <taxon>Endogonales</taxon>
        <taxon>Endogonaceae</taxon>
        <taxon>Jimgerdemannia</taxon>
    </lineage>
</organism>
<keyword evidence="3 8" id="KW-1133">Transmembrane helix</keyword>
<dbReference type="EMBL" id="RBNI01014442">
    <property type="protein sequence ID" value="RUP21259.1"/>
    <property type="molecule type" value="Genomic_DNA"/>
</dbReference>
<dbReference type="InterPro" id="IPR013121">
    <property type="entry name" value="Fe_red_NAD-bd_6"/>
</dbReference>
<keyword evidence="6 8" id="KW-0472">Membrane</keyword>
<dbReference type="InterPro" id="IPR017927">
    <property type="entry name" value="FAD-bd_FR_type"/>
</dbReference>
<dbReference type="CDD" id="cd06186">
    <property type="entry name" value="NOX_Duox_like_FAD_NADP"/>
    <property type="match status" value="1"/>
</dbReference>
<comment type="caution">
    <text evidence="10">The sequence shown here is derived from an EMBL/GenBank/DDBJ whole genome shotgun (WGS) entry which is preliminary data.</text>
</comment>
<keyword evidence="5" id="KW-0406">Ion transport</keyword>
<evidence type="ECO:0000256" key="2">
    <source>
        <dbReference type="ARBA" id="ARBA00022692"/>
    </source>
</evidence>
<keyword evidence="11" id="KW-1185">Reference proteome</keyword>
<dbReference type="GO" id="GO:0005886">
    <property type="term" value="C:plasma membrane"/>
    <property type="evidence" value="ECO:0007669"/>
    <property type="project" value="TreeGrafter"/>
</dbReference>
<keyword evidence="4" id="KW-0560">Oxidoreductase</keyword>
<evidence type="ECO:0000256" key="8">
    <source>
        <dbReference type="SAM" id="Phobius"/>
    </source>
</evidence>
<gene>
    <name evidence="10" type="ORF">BC936DRAFT_139192</name>
</gene>
<feature type="region of interest" description="Disordered" evidence="7">
    <location>
        <begin position="693"/>
        <end position="725"/>
    </location>
</feature>
<evidence type="ECO:0000256" key="6">
    <source>
        <dbReference type="ARBA" id="ARBA00023136"/>
    </source>
</evidence>
<feature type="transmembrane region" description="Helical" evidence="8">
    <location>
        <begin position="433"/>
        <end position="452"/>
    </location>
</feature>
<evidence type="ECO:0000256" key="5">
    <source>
        <dbReference type="ARBA" id="ARBA00023065"/>
    </source>
</evidence>